<evidence type="ECO:0000313" key="3">
    <source>
        <dbReference type="Proteomes" id="UP001343492"/>
    </source>
</evidence>
<evidence type="ECO:0000256" key="1">
    <source>
        <dbReference type="SAM" id="Phobius"/>
    </source>
</evidence>
<sequence>MKGKSGTSTDNDALASAISSPVVQKRQLAPAYVSGTRSITAIAAGAFALGALAMGAVAIGALAVGRMAIGRLRIRDARIDRLKIGKIEIDDLSNSRAKH</sequence>
<gene>
    <name evidence="2" type="ORF">VRS74_10085</name>
</gene>
<dbReference type="EMBL" id="JAZDQV010000009">
    <property type="protein sequence ID" value="MEE1878032.1"/>
    <property type="molecule type" value="Genomic_DNA"/>
</dbReference>
<keyword evidence="3" id="KW-1185">Reference proteome</keyword>
<reference evidence="2 3" key="1">
    <citation type="submission" date="2024-01" db="EMBL/GenBank/DDBJ databases">
        <title>The genome sequence of Erythrobacteraceae sp. strain 1XM1-14.</title>
        <authorList>
            <person name="Liu Y."/>
        </authorList>
    </citation>
    <scope>NUCLEOTIDE SEQUENCE [LARGE SCALE GENOMIC DNA]</scope>
    <source>
        <strain evidence="2 3">1XM1-14</strain>
    </source>
</reference>
<keyword evidence="1" id="KW-0812">Transmembrane</keyword>
<organism evidence="2 3">
    <name type="scientific">Altererythrobacter litoralis</name>
    <dbReference type="NCBI Taxonomy" id="3113904"/>
    <lineage>
        <taxon>Bacteria</taxon>
        <taxon>Pseudomonadati</taxon>
        <taxon>Pseudomonadota</taxon>
        <taxon>Alphaproteobacteria</taxon>
        <taxon>Sphingomonadales</taxon>
        <taxon>Erythrobacteraceae</taxon>
        <taxon>Altererythrobacter</taxon>
    </lineage>
</organism>
<protein>
    <submittedName>
        <fullName evidence="2">Uncharacterized protein</fullName>
    </submittedName>
</protein>
<comment type="caution">
    <text evidence="2">The sequence shown here is derived from an EMBL/GenBank/DDBJ whole genome shotgun (WGS) entry which is preliminary data.</text>
</comment>
<keyword evidence="1" id="KW-0472">Membrane</keyword>
<evidence type="ECO:0000313" key="2">
    <source>
        <dbReference type="EMBL" id="MEE1878032.1"/>
    </source>
</evidence>
<accession>A0ABU7GG17</accession>
<name>A0ABU7GG17_9SPHN</name>
<proteinExistence type="predicted"/>
<dbReference type="Proteomes" id="UP001343492">
    <property type="component" value="Unassembled WGS sequence"/>
</dbReference>
<keyword evidence="1" id="KW-1133">Transmembrane helix</keyword>
<feature type="transmembrane region" description="Helical" evidence="1">
    <location>
        <begin position="39"/>
        <end position="65"/>
    </location>
</feature>
<dbReference type="RefSeq" id="WP_354145136.1">
    <property type="nucleotide sequence ID" value="NZ_JAZDQV010000009.1"/>
</dbReference>